<dbReference type="Gene3D" id="3.40.50.2000">
    <property type="entry name" value="Glycogen Phosphorylase B"/>
    <property type="match status" value="2"/>
</dbReference>
<dbReference type="AlphaFoldDB" id="A0A4Y9SUL5"/>
<evidence type="ECO:0000313" key="3">
    <source>
        <dbReference type="Proteomes" id="UP000297258"/>
    </source>
</evidence>
<feature type="domain" description="Glycosyl transferase family 1" evidence="1">
    <location>
        <begin position="207"/>
        <end position="339"/>
    </location>
</feature>
<dbReference type="GO" id="GO:0009103">
    <property type="term" value="P:lipopolysaccharide biosynthetic process"/>
    <property type="evidence" value="ECO:0007669"/>
    <property type="project" value="TreeGrafter"/>
</dbReference>
<dbReference type="OrthoDB" id="433681at2"/>
<dbReference type="CDD" id="cd03801">
    <property type="entry name" value="GT4_PimA-like"/>
    <property type="match status" value="1"/>
</dbReference>
<dbReference type="InterPro" id="IPR001296">
    <property type="entry name" value="Glyco_trans_1"/>
</dbReference>
<evidence type="ECO:0000259" key="1">
    <source>
        <dbReference type="Pfam" id="PF00534"/>
    </source>
</evidence>
<dbReference type="RefSeq" id="WP_135190874.1">
    <property type="nucleotide sequence ID" value="NZ_SPUM01000110.1"/>
</dbReference>
<organism evidence="2 3">
    <name type="scientific">Massilia horti</name>
    <dbReference type="NCBI Taxonomy" id="2562153"/>
    <lineage>
        <taxon>Bacteria</taxon>
        <taxon>Pseudomonadati</taxon>
        <taxon>Pseudomonadota</taxon>
        <taxon>Betaproteobacteria</taxon>
        <taxon>Burkholderiales</taxon>
        <taxon>Oxalobacteraceae</taxon>
        <taxon>Telluria group</taxon>
        <taxon>Massilia</taxon>
    </lineage>
</organism>
<dbReference type="Proteomes" id="UP000297258">
    <property type="component" value="Unassembled WGS sequence"/>
</dbReference>
<sequence length="870" mass="94777">MTWPSAPPRRKRRLAFVSPLPPERTGIADYAVQCLPALMEYFDIELVVHQDRVQLPAALCALAQRDVAWFAAHADSYDQVLYQFGNSPYHSHMFDLLQQHPGVVVLHDFYLSSVLAYEQMTGAMPSAWTDALYRSHGYAALQAALAPSGAEQAKLAYPCNLDVLQAASAVIVHSDHARSLALQWYGPGADRDWHLVPLPRAVPTRRDREQARKALGIAPDAFVVCTFGFVDASKLSHRLLEAWLASALRDDPQCELVYVGANHGGTYGNELLDAIAGAGVQQRIRISGWADDEVYHQYLQAADVGVQLRSVSRGETSAAVLDCMNYGLATIANANGSMAALPGDAVWKLRDDFATFDLVQALEVLRRDATRRTGLGARAAAVIDHGHRPEHSAQRYAQVLDAVWNAAPASMPALVRAVAADLPDEEHALQQAANCLGSAPQRYPQPRQLLVDVTNIVRHDLGTGIERVVRMQLLELLRHPAPLCRVEPVYLSMQGGRWHYRYAHHYACKLLGIAPVVAQDEALDINPGDLFYAPDYAPGPTIEAARAGIYADWRARGVSVNFLIHDLLPVLRPEFFPPGAEHVHASWLECITQQADRLICISQAVAQEMLGWMAGHTAPDANCPSVHVVHHGADIGAALQSAPAVPPEAEPVLARLAAAPSFLMVGTIEPRKGHLQTLAAFEKLWSEGEDVNLVIVGNEGWKPLPAGDRRTIPQIIERLQRHPELGKRLFWLQGIDDAYLQQVYTACDCLLASSEGEGFGLPLIEAGHHRLAVIARDIPVFREVAGDHAFYFSGADPDALAGAVRAWLALYALGAHPASSGMRCQSWRDNAEQLLAVLDPGRRLAAPATARPGEKPPLTPPVAAPGVVSL</sequence>
<keyword evidence="2" id="KW-0808">Transferase</keyword>
<dbReference type="Pfam" id="PF00534">
    <property type="entry name" value="Glycos_transf_1"/>
    <property type="match status" value="2"/>
</dbReference>
<accession>A0A4Y9SUL5</accession>
<proteinExistence type="predicted"/>
<dbReference type="SUPFAM" id="SSF53756">
    <property type="entry name" value="UDP-Glycosyltransferase/glycogen phosphorylase"/>
    <property type="match status" value="2"/>
</dbReference>
<dbReference type="EMBL" id="SPUM01000110">
    <property type="protein sequence ID" value="TFW30410.1"/>
    <property type="molecule type" value="Genomic_DNA"/>
</dbReference>
<reference evidence="2 3" key="1">
    <citation type="submission" date="2019-03" db="EMBL/GenBank/DDBJ databases">
        <title>Draft genome of Massilia hortus sp. nov., a novel bacterial species of the Oxalobacteraceae family.</title>
        <authorList>
            <person name="Peta V."/>
            <person name="Raths R."/>
            <person name="Bucking H."/>
        </authorList>
    </citation>
    <scope>NUCLEOTIDE SEQUENCE [LARGE SCALE GENOMIC DNA]</scope>
    <source>
        <strain evidence="2 3">ONC3</strain>
    </source>
</reference>
<dbReference type="PANTHER" id="PTHR46401">
    <property type="entry name" value="GLYCOSYLTRANSFERASE WBBK-RELATED"/>
    <property type="match status" value="1"/>
</dbReference>
<dbReference type="CDD" id="cd03809">
    <property type="entry name" value="GT4_MtfB-like"/>
    <property type="match status" value="1"/>
</dbReference>
<dbReference type="PANTHER" id="PTHR46401:SF9">
    <property type="entry name" value="MANNOSYLTRANSFERASE A"/>
    <property type="match status" value="1"/>
</dbReference>
<feature type="domain" description="Glycosyl transferase family 1" evidence="1">
    <location>
        <begin position="661"/>
        <end position="810"/>
    </location>
</feature>
<gene>
    <name evidence="2" type="ORF">E4O92_17140</name>
</gene>
<keyword evidence="3" id="KW-1185">Reference proteome</keyword>
<protein>
    <submittedName>
        <fullName evidence="2">Glycosyltransferase</fullName>
    </submittedName>
</protein>
<comment type="caution">
    <text evidence="2">The sequence shown here is derived from an EMBL/GenBank/DDBJ whole genome shotgun (WGS) entry which is preliminary data.</text>
</comment>
<dbReference type="GO" id="GO:0016757">
    <property type="term" value="F:glycosyltransferase activity"/>
    <property type="evidence" value="ECO:0007669"/>
    <property type="project" value="InterPro"/>
</dbReference>
<evidence type="ECO:0000313" key="2">
    <source>
        <dbReference type="EMBL" id="TFW30410.1"/>
    </source>
</evidence>
<name>A0A4Y9SUL5_9BURK</name>